<name>A0A9X1YMW4_9BURK</name>
<keyword evidence="1" id="KW-0472">Membrane</keyword>
<reference evidence="2" key="1">
    <citation type="submission" date="2021-11" db="EMBL/GenBank/DDBJ databases">
        <title>BS-T2-15 a new species belonging to the Comamonadaceae family isolated from the soil of a French oak forest.</title>
        <authorList>
            <person name="Mieszkin S."/>
            <person name="Alain K."/>
        </authorList>
    </citation>
    <scope>NUCLEOTIDE SEQUENCE</scope>
    <source>
        <strain evidence="2">BS-T2-15</strain>
    </source>
</reference>
<organism evidence="2 3">
    <name type="scientific">Scleromatobacter humisilvae</name>
    <dbReference type="NCBI Taxonomy" id="2897159"/>
    <lineage>
        <taxon>Bacteria</taxon>
        <taxon>Pseudomonadati</taxon>
        <taxon>Pseudomonadota</taxon>
        <taxon>Betaproteobacteria</taxon>
        <taxon>Burkholderiales</taxon>
        <taxon>Sphaerotilaceae</taxon>
        <taxon>Scleromatobacter</taxon>
    </lineage>
</organism>
<gene>
    <name evidence="2" type="ORF">LPC04_23595</name>
</gene>
<evidence type="ECO:0000313" key="3">
    <source>
        <dbReference type="Proteomes" id="UP001139353"/>
    </source>
</evidence>
<evidence type="ECO:0000313" key="2">
    <source>
        <dbReference type="EMBL" id="MCK9688707.1"/>
    </source>
</evidence>
<keyword evidence="1" id="KW-0812">Transmembrane</keyword>
<feature type="transmembrane region" description="Helical" evidence="1">
    <location>
        <begin position="86"/>
        <end position="106"/>
    </location>
</feature>
<proteinExistence type="predicted"/>
<evidence type="ECO:0008006" key="4">
    <source>
        <dbReference type="Google" id="ProtNLM"/>
    </source>
</evidence>
<dbReference type="AlphaFoldDB" id="A0A9X1YMW4"/>
<sequence>MAWLLAFSPFVAFLVGEHLLGVVPALCAGCAVAVALLVRGRLRGAREVNELEAGTALLFGALAVCASLVTDVAWSVGLVRLVVDGSLMLLVLAGAAVGRPFTLAIARARVTPERADTPAFLRLNRLVAVVWAGAFGVLAIADVVLILQPSWPLAIPIAISAGGLVGAFRITQKLTSVSARGACARP</sequence>
<keyword evidence="3" id="KW-1185">Reference proteome</keyword>
<feature type="transmembrane region" description="Helical" evidence="1">
    <location>
        <begin position="20"/>
        <end position="39"/>
    </location>
</feature>
<comment type="caution">
    <text evidence="2">The sequence shown here is derived from an EMBL/GenBank/DDBJ whole genome shotgun (WGS) entry which is preliminary data.</text>
</comment>
<dbReference type="Proteomes" id="UP001139353">
    <property type="component" value="Unassembled WGS sequence"/>
</dbReference>
<protein>
    <recommendedName>
        <fullName evidence="4">Intracellular septation protein A</fullName>
    </recommendedName>
</protein>
<feature type="transmembrane region" description="Helical" evidence="1">
    <location>
        <begin position="126"/>
        <end position="147"/>
    </location>
</feature>
<dbReference type="RefSeq" id="WP_275684756.1">
    <property type="nucleotide sequence ID" value="NZ_JAJLJH010000010.1"/>
</dbReference>
<evidence type="ECO:0000256" key="1">
    <source>
        <dbReference type="SAM" id="Phobius"/>
    </source>
</evidence>
<keyword evidence="1" id="KW-1133">Transmembrane helix</keyword>
<feature type="transmembrane region" description="Helical" evidence="1">
    <location>
        <begin position="153"/>
        <end position="170"/>
    </location>
</feature>
<feature type="transmembrane region" description="Helical" evidence="1">
    <location>
        <begin position="51"/>
        <end position="74"/>
    </location>
</feature>
<accession>A0A9X1YMW4</accession>
<dbReference type="EMBL" id="JAJLJH010000010">
    <property type="protein sequence ID" value="MCK9688707.1"/>
    <property type="molecule type" value="Genomic_DNA"/>
</dbReference>